<dbReference type="SUPFAM" id="SSF52172">
    <property type="entry name" value="CheY-like"/>
    <property type="match status" value="1"/>
</dbReference>
<dbReference type="CDD" id="cd17546">
    <property type="entry name" value="REC_hyHK_CKI1_RcsC-like"/>
    <property type="match status" value="1"/>
</dbReference>
<dbReference type="InterPro" id="IPR001638">
    <property type="entry name" value="Solute-binding_3/MltF_N"/>
</dbReference>
<dbReference type="SMART" id="SM00062">
    <property type="entry name" value="PBPb"/>
    <property type="match status" value="1"/>
</dbReference>
<sequence length="976" mass="109121">MCEAAETGQFMWQNSPRHGKIVTGDFKKEFCMKNRSRLEIKKCGVVLLLLAAALTAVLVPCAGARAKEPQSGKVLKVAFAQVPGFTETDKNGNRRGIVVDYLNEIAKYTGWEYEYIDTDGETMVDEFLEGRYDLMGGTYYQEGLEEYFAYPDYNTGYSKSVLLASREDDSIKAYDWKSLSGKTIGVYERAVENIRRLKVFLDSNGIDCTLKTYSAEQLTDGNMYSYLENGEVDMILGNLGSDADVFRVVAEFDSQPHYIVTKPEDKEILDGLNMALGKIVDSNPHFAQERYDANIQDSSTANITLNDEEKKYVEEKKTVSVAVLKEWHPLYCRELKKDLHDGIIPDILEEIKEFSGLTFSYKYVDSYAEGLQMVENGEADLFGAFLGTDEEAAQKEMALTKPYVVLNDIIERNKSVSYPSEGLTGAVLEGRELPAEIEASEVKYYSNTAEALRAVDQGEADFYYGVSAIMEQEIQNHHFTNVVPNTLINDRNDISFAMKRPAPGQLLTIMNKAINSLSSTQKDTIANQNMISSGTGEMTIIEMIYANPLMFVVICGVVFLLIVILILVMARYRIHAVRMQNSLAKAEKENRAKGEFLSRMSHEIRTPMNAIVGLSDLTCMMDDVPETVRVNLSKIRSSSRYLLGLISDILDMSRIEQDMMTIVREPFSIGQVMNELESMMTAEAGRRELEFKLDLRIKSDRLIGDAVRLKQVLMNLISNAFKFTSAGGRIRVDVTETEASAEEAVFCFRVADNGIGISEKDQERIFESFEQVGTNYSKSQGTGLGLAISKNIVELMGGKLELKSEIGKGSEFYFTAAFPTAASEEVHDESPAVDMPKRYLRDMCILLAEDNDLNAEIAEELLEMQGAAVRRARNGRDAVKMFEDSAPGEFHAILMDIQMPVMDGLEACRVIRGMKREDAAVIPVIAMTANTFKEDVDMAAEAGMDGFVTKPVDVEYLYQVLCKAVRRDRPAQPDVL</sequence>
<dbReference type="InterPro" id="IPR003661">
    <property type="entry name" value="HisK_dim/P_dom"/>
</dbReference>
<dbReference type="SUPFAM" id="SSF55874">
    <property type="entry name" value="ATPase domain of HSP90 chaperone/DNA topoisomerase II/histidine kinase"/>
    <property type="match status" value="1"/>
</dbReference>
<dbReference type="eggNOG" id="COG0642">
    <property type="taxonomic scope" value="Bacteria"/>
</dbReference>
<reference evidence="14" key="1">
    <citation type="submission" date="2009-02" db="EMBL/GenBank/DDBJ databases">
        <authorList>
            <person name="Fulton L."/>
            <person name="Clifton S."/>
            <person name="Fulton B."/>
            <person name="Xu J."/>
            <person name="Minx P."/>
            <person name="Pepin K.H."/>
            <person name="Johnson M."/>
            <person name="Bhonagiri V."/>
            <person name="Nash W.E."/>
            <person name="Mardis E.R."/>
            <person name="Wilson R.K."/>
        </authorList>
    </citation>
    <scope>NUCLEOTIDE SEQUENCE [LARGE SCALE GENOMIC DNA]</scope>
    <source>
        <strain evidence="14">DSM 15053</strain>
    </source>
</reference>
<comment type="caution">
    <text evidence="14">The sequence shown here is derived from an EMBL/GenBank/DDBJ whole genome shotgun (WGS) entry which is preliminary data.</text>
</comment>
<dbReference type="InterPro" id="IPR004358">
    <property type="entry name" value="Sig_transdc_His_kin-like_C"/>
</dbReference>
<dbReference type="EMBL" id="ABYI02000041">
    <property type="protein sequence ID" value="EEG72483.1"/>
    <property type="molecule type" value="Genomic_DNA"/>
</dbReference>
<dbReference type="Gene3D" id="3.40.50.2300">
    <property type="match status" value="1"/>
</dbReference>
<dbReference type="InterPro" id="IPR011006">
    <property type="entry name" value="CheY-like_superfamily"/>
</dbReference>
<evidence type="ECO:0000256" key="5">
    <source>
        <dbReference type="ARBA" id="ARBA00022553"/>
    </source>
</evidence>
<dbReference type="HOGENOM" id="CLU_000445_114_9_9"/>
<dbReference type="GO" id="GO:0000155">
    <property type="term" value="F:phosphorelay sensor kinase activity"/>
    <property type="evidence" value="ECO:0007669"/>
    <property type="project" value="InterPro"/>
</dbReference>
<dbReference type="InterPro" id="IPR005467">
    <property type="entry name" value="His_kinase_dom"/>
</dbReference>
<feature type="transmembrane region" description="Helical" evidence="11">
    <location>
        <begin position="549"/>
        <end position="570"/>
    </location>
</feature>
<keyword evidence="6 14" id="KW-0418">Kinase</keyword>
<evidence type="ECO:0000256" key="7">
    <source>
        <dbReference type="ARBA" id="ARBA00023012"/>
    </source>
</evidence>
<evidence type="ECO:0000256" key="11">
    <source>
        <dbReference type="SAM" id="Phobius"/>
    </source>
</evidence>
<dbReference type="Pfam" id="PF00512">
    <property type="entry name" value="HisKA"/>
    <property type="match status" value="1"/>
</dbReference>
<dbReference type="Gene3D" id="3.30.565.10">
    <property type="entry name" value="Histidine kinase-like ATPase, C-terminal domain"/>
    <property type="match status" value="1"/>
</dbReference>
<evidence type="ECO:0000256" key="8">
    <source>
        <dbReference type="ARBA" id="ARBA00024867"/>
    </source>
</evidence>
<keyword evidence="7" id="KW-0902">Two-component regulatory system</keyword>
<keyword evidence="5 10" id="KW-0597">Phosphoprotein</keyword>
<dbReference type="AlphaFoldDB" id="C0C5U9"/>
<feature type="domain" description="Response regulatory" evidence="13">
    <location>
        <begin position="844"/>
        <end position="965"/>
    </location>
</feature>
<evidence type="ECO:0000259" key="12">
    <source>
        <dbReference type="PROSITE" id="PS50109"/>
    </source>
</evidence>
<keyword evidence="11" id="KW-0812">Transmembrane</keyword>
<protein>
    <recommendedName>
        <fullName evidence="9">Circadian input-output histidine kinase CikA</fullName>
        <ecNumber evidence="3">2.7.13.3</ecNumber>
    </recommendedName>
    <alternativeName>
        <fullName evidence="4">Stage 0 sporulation protein A homolog</fullName>
    </alternativeName>
</protein>
<evidence type="ECO:0000256" key="10">
    <source>
        <dbReference type="PROSITE-ProRule" id="PRU00169"/>
    </source>
</evidence>
<dbReference type="EC" id="2.7.13.3" evidence="3"/>
<dbReference type="Pfam" id="PF02518">
    <property type="entry name" value="HATPase_c"/>
    <property type="match status" value="1"/>
</dbReference>
<dbReference type="SUPFAM" id="SSF47384">
    <property type="entry name" value="Homodimeric domain of signal transducing histidine kinase"/>
    <property type="match status" value="1"/>
</dbReference>
<dbReference type="eggNOG" id="COG0834">
    <property type="taxonomic scope" value="Bacteria"/>
</dbReference>
<dbReference type="SUPFAM" id="SSF53850">
    <property type="entry name" value="Periplasmic binding protein-like II"/>
    <property type="match status" value="2"/>
</dbReference>
<keyword evidence="11" id="KW-0472">Membrane</keyword>
<dbReference type="CDD" id="cd16922">
    <property type="entry name" value="HATPase_EvgS-ArcB-TorS-like"/>
    <property type="match status" value="1"/>
</dbReference>
<dbReference type="Pfam" id="PF00072">
    <property type="entry name" value="Response_reg"/>
    <property type="match status" value="1"/>
</dbReference>
<dbReference type="SMART" id="SM00448">
    <property type="entry name" value="REC"/>
    <property type="match status" value="1"/>
</dbReference>
<evidence type="ECO:0000256" key="1">
    <source>
        <dbReference type="ARBA" id="ARBA00000085"/>
    </source>
</evidence>
<comment type="similarity">
    <text evidence="2">In the N-terminal section; belongs to the phytochrome family.</text>
</comment>
<dbReference type="InterPro" id="IPR036890">
    <property type="entry name" value="HATPase_C_sf"/>
</dbReference>
<comment type="catalytic activity">
    <reaction evidence="1">
        <text>ATP + protein L-histidine = ADP + protein N-phospho-L-histidine.</text>
        <dbReference type="EC" id="2.7.13.3"/>
    </reaction>
</comment>
<evidence type="ECO:0000313" key="15">
    <source>
        <dbReference type="Proteomes" id="UP000004893"/>
    </source>
</evidence>
<evidence type="ECO:0000256" key="9">
    <source>
        <dbReference type="ARBA" id="ARBA00074306"/>
    </source>
</evidence>
<dbReference type="PANTHER" id="PTHR45339">
    <property type="entry name" value="HYBRID SIGNAL TRANSDUCTION HISTIDINE KINASE J"/>
    <property type="match status" value="1"/>
</dbReference>
<dbReference type="Pfam" id="PF00497">
    <property type="entry name" value="SBP_bac_3"/>
    <property type="match status" value="1"/>
</dbReference>
<dbReference type="STRING" id="553973.CLOHYLEM_07486"/>
<dbReference type="Gene3D" id="3.40.190.10">
    <property type="entry name" value="Periplasmic binding protein-like II"/>
    <property type="match status" value="4"/>
</dbReference>
<keyword evidence="15" id="KW-1185">Reference proteome</keyword>
<evidence type="ECO:0000256" key="6">
    <source>
        <dbReference type="ARBA" id="ARBA00022777"/>
    </source>
</evidence>
<dbReference type="SMART" id="SM00388">
    <property type="entry name" value="HisKA"/>
    <property type="match status" value="1"/>
</dbReference>
<evidence type="ECO:0000256" key="2">
    <source>
        <dbReference type="ARBA" id="ARBA00006402"/>
    </source>
</evidence>
<dbReference type="InterPro" id="IPR036097">
    <property type="entry name" value="HisK_dim/P_sf"/>
</dbReference>
<dbReference type="PRINTS" id="PR00344">
    <property type="entry name" value="BCTRLSENSOR"/>
</dbReference>
<evidence type="ECO:0000256" key="3">
    <source>
        <dbReference type="ARBA" id="ARBA00012438"/>
    </source>
</evidence>
<dbReference type="PROSITE" id="PS50109">
    <property type="entry name" value="HIS_KIN"/>
    <property type="match status" value="1"/>
</dbReference>
<evidence type="ECO:0000259" key="13">
    <source>
        <dbReference type="PROSITE" id="PS50110"/>
    </source>
</evidence>
<feature type="domain" description="Histidine kinase" evidence="12">
    <location>
        <begin position="599"/>
        <end position="820"/>
    </location>
</feature>
<feature type="modified residue" description="4-aspartylphosphate" evidence="10">
    <location>
        <position position="896"/>
    </location>
</feature>
<reference evidence="14" key="2">
    <citation type="submission" date="2013-06" db="EMBL/GenBank/DDBJ databases">
        <title>Draft genome sequence of Clostridium hylemonae (DSM 15053).</title>
        <authorList>
            <person name="Sudarsanam P."/>
            <person name="Ley R."/>
            <person name="Guruge J."/>
            <person name="Turnbaugh P.J."/>
            <person name="Mahowald M."/>
            <person name="Liep D."/>
            <person name="Gordon J."/>
        </authorList>
    </citation>
    <scope>NUCLEOTIDE SEQUENCE</scope>
    <source>
        <strain evidence="14">DSM 15053</strain>
    </source>
</reference>
<keyword evidence="6 14" id="KW-0808">Transferase</keyword>
<comment type="function">
    <text evidence="8">May play the central regulatory role in sporulation. It may be an element of the effector pathway responsible for the activation of sporulation genes in response to nutritional stress. Spo0A may act in concert with spo0H (a sigma factor) to control the expression of some genes that are critical to the sporulation process.</text>
</comment>
<proteinExistence type="inferred from homology"/>
<keyword evidence="11" id="KW-1133">Transmembrane helix</keyword>
<dbReference type="PROSITE" id="PS50110">
    <property type="entry name" value="RESPONSE_REGULATORY"/>
    <property type="match status" value="1"/>
</dbReference>
<gene>
    <name evidence="14" type="ORF">CLOHYLEM_07486</name>
</gene>
<dbReference type="Gene3D" id="1.10.287.130">
    <property type="match status" value="1"/>
</dbReference>
<feature type="transmembrane region" description="Helical" evidence="11">
    <location>
        <begin position="43"/>
        <end position="66"/>
    </location>
</feature>
<dbReference type="CDD" id="cd00082">
    <property type="entry name" value="HisKA"/>
    <property type="match status" value="1"/>
</dbReference>
<evidence type="ECO:0000256" key="4">
    <source>
        <dbReference type="ARBA" id="ARBA00018672"/>
    </source>
</evidence>
<evidence type="ECO:0000313" key="14">
    <source>
        <dbReference type="EMBL" id="EEG72483.1"/>
    </source>
</evidence>
<name>C0C5U9_9FIRM</name>
<dbReference type="InterPro" id="IPR003594">
    <property type="entry name" value="HATPase_dom"/>
</dbReference>
<dbReference type="SMART" id="SM00387">
    <property type="entry name" value="HATPase_c"/>
    <property type="match status" value="1"/>
</dbReference>
<accession>C0C5U9</accession>
<dbReference type="Proteomes" id="UP000004893">
    <property type="component" value="Unassembled WGS sequence"/>
</dbReference>
<dbReference type="PANTHER" id="PTHR45339:SF1">
    <property type="entry name" value="HYBRID SIGNAL TRANSDUCTION HISTIDINE KINASE J"/>
    <property type="match status" value="1"/>
</dbReference>
<organism evidence="14 15">
    <name type="scientific">[Clostridium] hylemonae DSM 15053</name>
    <dbReference type="NCBI Taxonomy" id="553973"/>
    <lineage>
        <taxon>Bacteria</taxon>
        <taxon>Bacillati</taxon>
        <taxon>Bacillota</taxon>
        <taxon>Clostridia</taxon>
        <taxon>Lachnospirales</taxon>
        <taxon>Lachnospiraceae</taxon>
    </lineage>
</organism>
<dbReference type="FunFam" id="3.30.565.10:FF:000010">
    <property type="entry name" value="Sensor histidine kinase RcsC"/>
    <property type="match status" value="1"/>
</dbReference>
<dbReference type="InterPro" id="IPR001789">
    <property type="entry name" value="Sig_transdc_resp-reg_receiver"/>
</dbReference>